<dbReference type="EMBL" id="CM042011">
    <property type="protein sequence ID" value="KAI3766934.1"/>
    <property type="molecule type" value="Genomic_DNA"/>
</dbReference>
<sequence length="108" mass="12263">MCIFFFVPNDFVFWLSVYIGVLSQMINYSNASIYEVLRTLKVVPQQETEQSEYGFIAHLMKSEVHSSLDSSRLLVLGLWISPLNIGKCSTSSRFILLPKIAVLGLEED</sequence>
<protein>
    <submittedName>
        <fullName evidence="1">Uncharacterized protein</fullName>
    </submittedName>
</protein>
<reference evidence="2" key="1">
    <citation type="journal article" date="2022" name="Mol. Ecol. Resour.">
        <title>The genomes of chicory, endive, great burdock and yacon provide insights into Asteraceae palaeo-polyploidization history and plant inulin production.</title>
        <authorList>
            <person name="Fan W."/>
            <person name="Wang S."/>
            <person name="Wang H."/>
            <person name="Wang A."/>
            <person name="Jiang F."/>
            <person name="Liu H."/>
            <person name="Zhao H."/>
            <person name="Xu D."/>
            <person name="Zhang Y."/>
        </authorList>
    </citation>
    <scope>NUCLEOTIDE SEQUENCE [LARGE SCALE GENOMIC DNA]</scope>
    <source>
        <strain evidence="2">cv. Punajuju</strain>
    </source>
</reference>
<evidence type="ECO:0000313" key="1">
    <source>
        <dbReference type="EMBL" id="KAI3766934.1"/>
    </source>
</evidence>
<keyword evidence="2" id="KW-1185">Reference proteome</keyword>
<gene>
    <name evidence="1" type="ORF">L2E82_17013</name>
</gene>
<reference evidence="1 2" key="2">
    <citation type="journal article" date="2022" name="Mol. Ecol. Resour.">
        <title>The genomes of chicory, endive, great burdock and yacon provide insights into Asteraceae paleo-polyploidization history and plant inulin production.</title>
        <authorList>
            <person name="Fan W."/>
            <person name="Wang S."/>
            <person name="Wang H."/>
            <person name="Wang A."/>
            <person name="Jiang F."/>
            <person name="Liu H."/>
            <person name="Zhao H."/>
            <person name="Xu D."/>
            <person name="Zhang Y."/>
        </authorList>
    </citation>
    <scope>NUCLEOTIDE SEQUENCE [LARGE SCALE GENOMIC DNA]</scope>
    <source>
        <strain evidence="2">cv. Punajuju</strain>
        <tissue evidence="1">Leaves</tissue>
    </source>
</reference>
<name>A0ACB9F6R8_CICIN</name>
<organism evidence="1 2">
    <name type="scientific">Cichorium intybus</name>
    <name type="common">Chicory</name>
    <dbReference type="NCBI Taxonomy" id="13427"/>
    <lineage>
        <taxon>Eukaryota</taxon>
        <taxon>Viridiplantae</taxon>
        <taxon>Streptophyta</taxon>
        <taxon>Embryophyta</taxon>
        <taxon>Tracheophyta</taxon>
        <taxon>Spermatophyta</taxon>
        <taxon>Magnoliopsida</taxon>
        <taxon>eudicotyledons</taxon>
        <taxon>Gunneridae</taxon>
        <taxon>Pentapetalae</taxon>
        <taxon>asterids</taxon>
        <taxon>campanulids</taxon>
        <taxon>Asterales</taxon>
        <taxon>Asteraceae</taxon>
        <taxon>Cichorioideae</taxon>
        <taxon>Cichorieae</taxon>
        <taxon>Cichoriinae</taxon>
        <taxon>Cichorium</taxon>
    </lineage>
</organism>
<dbReference type="Proteomes" id="UP001055811">
    <property type="component" value="Linkage Group LG03"/>
</dbReference>
<accession>A0ACB9F6R8</accession>
<proteinExistence type="predicted"/>
<comment type="caution">
    <text evidence="1">The sequence shown here is derived from an EMBL/GenBank/DDBJ whole genome shotgun (WGS) entry which is preliminary data.</text>
</comment>
<evidence type="ECO:0000313" key="2">
    <source>
        <dbReference type="Proteomes" id="UP001055811"/>
    </source>
</evidence>